<evidence type="ECO:0000259" key="9">
    <source>
        <dbReference type="Pfam" id="PF13231"/>
    </source>
</evidence>
<evidence type="ECO:0000256" key="1">
    <source>
        <dbReference type="ARBA" id="ARBA00004651"/>
    </source>
</evidence>
<keyword evidence="3 10" id="KW-0328">Glycosyltransferase</keyword>
<feature type="transmembrane region" description="Helical" evidence="8">
    <location>
        <begin position="7"/>
        <end position="25"/>
    </location>
</feature>
<dbReference type="PANTHER" id="PTHR33908:SF3">
    <property type="entry name" value="UNDECAPRENYL PHOSPHATE-ALPHA-4-AMINO-4-DEOXY-L-ARABINOSE ARABINOSYL TRANSFERASE"/>
    <property type="match status" value="1"/>
</dbReference>
<sequence length="554" mass="64422">MHSNKTLNVILLSVIAALFFIPFLGRVHLFDWDEINFAECSREMLKLGDYTRVYVDFKPFWEKPPMFFWMQSLAMQCFGVNEFAARFPNAICGIVTLVVIYLCGSRVYDRKFGLLWALAYGGSLFPNMYFKSGIIDPWFNLFIFLSLYYFILYTWKRNGVDKEGLKKTAVTYAIWSGIYMGLAILTKGQVALMIFLMVLGVYFIYNRFRFYFGWGHALLFLVVASLVTATWYGYETAKNGTWFIAEFMKYQYRLFTTHDAGQEGFWGYHYVVLLIGCFPASLFALPSFFRSQYSSRFDKDFKVWMLILFWVVTLLFTIVQSRIIHYSSMAWFPLTFLAAYTFYKWERKELNYKKYVGVLTTILGSIIAIVLLAVPLIGLNIKRLIPYVKDTFAQANMAAEVTWNGSEGLVGIIMVLTLIVGIRMLRKRNYAGAAWTYFGGTALVIFLAAAIIVPKVERYSQGAAIDFFEARQGEDCYVKVLGYWSYAPFFYTHKEKPTNENSYNEEWLLTGNIDKPVYFVTKVDRVNDYAQYTSLKELYRKNGFVFLKREPVQH</sequence>
<keyword evidence="2" id="KW-1003">Cell membrane</keyword>
<reference evidence="10 11" key="1">
    <citation type="submission" date="2022-10" db="EMBL/GenBank/DDBJ databases">
        <title>Chitinophaga nivalis PC15 sp. nov., isolated from Pyeongchang county, South Korea.</title>
        <authorList>
            <person name="Trinh H.N."/>
        </authorList>
    </citation>
    <scope>NUCLEOTIDE SEQUENCE [LARGE SCALE GENOMIC DNA]</scope>
    <source>
        <strain evidence="10 11">PC14</strain>
    </source>
</reference>
<dbReference type="Proteomes" id="UP001207742">
    <property type="component" value="Unassembled WGS sequence"/>
</dbReference>
<gene>
    <name evidence="10" type="ORF">OL497_19660</name>
</gene>
<keyword evidence="11" id="KW-1185">Reference proteome</keyword>
<keyword evidence="5 8" id="KW-0812">Transmembrane</keyword>
<feature type="transmembrane region" description="Helical" evidence="8">
    <location>
        <begin position="434"/>
        <end position="453"/>
    </location>
</feature>
<dbReference type="InterPro" id="IPR050297">
    <property type="entry name" value="LipidA_mod_glycosyltrf_83"/>
</dbReference>
<comment type="caution">
    <text evidence="10">The sequence shown here is derived from an EMBL/GenBank/DDBJ whole genome shotgun (WGS) entry which is preliminary data.</text>
</comment>
<keyword evidence="6 8" id="KW-1133">Transmembrane helix</keyword>
<dbReference type="GO" id="GO:0016757">
    <property type="term" value="F:glycosyltransferase activity"/>
    <property type="evidence" value="ECO:0007669"/>
    <property type="project" value="UniProtKB-KW"/>
</dbReference>
<evidence type="ECO:0000313" key="11">
    <source>
        <dbReference type="Proteomes" id="UP001207742"/>
    </source>
</evidence>
<name>A0ABT3IQB7_9BACT</name>
<feature type="transmembrane region" description="Helical" evidence="8">
    <location>
        <begin position="91"/>
        <end position="108"/>
    </location>
</feature>
<keyword evidence="7 8" id="KW-0472">Membrane</keyword>
<feature type="transmembrane region" description="Helical" evidence="8">
    <location>
        <begin position="137"/>
        <end position="155"/>
    </location>
</feature>
<dbReference type="PANTHER" id="PTHR33908">
    <property type="entry name" value="MANNOSYLTRANSFERASE YKCB-RELATED"/>
    <property type="match status" value="1"/>
</dbReference>
<dbReference type="RefSeq" id="WP_264732943.1">
    <property type="nucleotide sequence ID" value="NZ_JAPDNR010000001.1"/>
</dbReference>
<evidence type="ECO:0000256" key="4">
    <source>
        <dbReference type="ARBA" id="ARBA00022679"/>
    </source>
</evidence>
<evidence type="ECO:0000256" key="2">
    <source>
        <dbReference type="ARBA" id="ARBA00022475"/>
    </source>
</evidence>
<feature type="transmembrane region" description="Helical" evidence="8">
    <location>
        <begin position="301"/>
        <end position="318"/>
    </location>
</feature>
<proteinExistence type="predicted"/>
<comment type="subcellular location">
    <subcellularLocation>
        <location evidence="1">Cell membrane</location>
        <topology evidence="1">Multi-pass membrane protein</topology>
    </subcellularLocation>
</comment>
<feature type="transmembrane region" description="Helical" evidence="8">
    <location>
        <begin position="114"/>
        <end position="130"/>
    </location>
</feature>
<protein>
    <submittedName>
        <fullName evidence="10">Glycosyltransferase family 39 protein</fullName>
        <ecNumber evidence="10">2.4.-.-</ecNumber>
    </submittedName>
</protein>
<evidence type="ECO:0000256" key="5">
    <source>
        <dbReference type="ARBA" id="ARBA00022692"/>
    </source>
</evidence>
<feature type="transmembrane region" description="Helical" evidence="8">
    <location>
        <begin position="355"/>
        <end position="381"/>
    </location>
</feature>
<evidence type="ECO:0000256" key="7">
    <source>
        <dbReference type="ARBA" id="ARBA00023136"/>
    </source>
</evidence>
<evidence type="ECO:0000313" key="10">
    <source>
        <dbReference type="EMBL" id="MCW3486128.1"/>
    </source>
</evidence>
<feature type="transmembrane region" description="Helical" evidence="8">
    <location>
        <begin position="217"/>
        <end position="234"/>
    </location>
</feature>
<feature type="transmembrane region" description="Helical" evidence="8">
    <location>
        <begin position="401"/>
        <end position="422"/>
    </location>
</feature>
<accession>A0ABT3IQB7</accession>
<dbReference type="InterPro" id="IPR038731">
    <property type="entry name" value="RgtA/B/C-like"/>
</dbReference>
<dbReference type="Pfam" id="PF13231">
    <property type="entry name" value="PMT_2"/>
    <property type="match status" value="1"/>
</dbReference>
<dbReference type="EC" id="2.4.-.-" evidence="10"/>
<organism evidence="10 11">
    <name type="scientific">Chitinophaga nivalis</name>
    <dbReference type="NCBI Taxonomy" id="2991709"/>
    <lineage>
        <taxon>Bacteria</taxon>
        <taxon>Pseudomonadati</taxon>
        <taxon>Bacteroidota</taxon>
        <taxon>Chitinophagia</taxon>
        <taxon>Chitinophagales</taxon>
        <taxon>Chitinophagaceae</taxon>
        <taxon>Chitinophaga</taxon>
    </lineage>
</organism>
<dbReference type="EMBL" id="JAPDNS010000002">
    <property type="protein sequence ID" value="MCW3486128.1"/>
    <property type="molecule type" value="Genomic_DNA"/>
</dbReference>
<keyword evidence="4 10" id="KW-0808">Transferase</keyword>
<evidence type="ECO:0000256" key="8">
    <source>
        <dbReference type="SAM" id="Phobius"/>
    </source>
</evidence>
<evidence type="ECO:0000256" key="6">
    <source>
        <dbReference type="ARBA" id="ARBA00022989"/>
    </source>
</evidence>
<feature type="transmembrane region" description="Helical" evidence="8">
    <location>
        <begin position="268"/>
        <end position="289"/>
    </location>
</feature>
<feature type="transmembrane region" description="Helical" evidence="8">
    <location>
        <begin position="324"/>
        <end position="343"/>
    </location>
</feature>
<evidence type="ECO:0000256" key="3">
    <source>
        <dbReference type="ARBA" id="ARBA00022676"/>
    </source>
</evidence>
<feature type="transmembrane region" description="Helical" evidence="8">
    <location>
        <begin position="175"/>
        <end position="205"/>
    </location>
</feature>
<feature type="domain" description="Glycosyltransferase RgtA/B/C/D-like" evidence="9">
    <location>
        <begin position="63"/>
        <end position="225"/>
    </location>
</feature>